<sequence length="126" mass="14082">MPRKFLHLRCTSAAPIGTTPRASDAIRSVDRPTNRRAASASRDPQNGRPSTVACLFSAAASRFRAGGPSCQSIDNARYSHNPLRYIVFPHTAREKRGDTDDFSCVCVRSVYFFRVRVLFPGTQFRM</sequence>
<evidence type="ECO:0000313" key="3">
    <source>
        <dbReference type="Proteomes" id="UP000625711"/>
    </source>
</evidence>
<feature type="region of interest" description="Disordered" evidence="1">
    <location>
        <begin position="16"/>
        <end position="49"/>
    </location>
</feature>
<accession>A0A834IHM8</accession>
<organism evidence="2 3">
    <name type="scientific">Rhynchophorus ferrugineus</name>
    <name type="common">Red palm weevil</name>
    <name type="synonym">Curculio ferrugineus</name>
    <dbReference type="NCBI Taxonomy" id="354439"/>
    <lineage>
        <taxon>Eukaryota</taxon>
        <taxon>Metazoa</taxon>
        <taxon>Ecdysozoa</taxon>
        <taxon>Arthropoda</taxon>
        <taxon>Hexapoda</taxon>
        <taxon>Insecta</taxon>
        <taxon>Pterygota</taxon>
        <taxon>Neoptera</taxon>
        <taxon>Endopterygota</taxon>
        <taxon>Coleoptera</taxon>
        <taxon>Polyphaga</taxon>
        <taxon>Cucujiformia</taxon>
        <taxon>Curculionidae</taxon>
        <taxon>Dryophthorinae</taxon>
        <taxon>Rhynchophorus</taxon>
    </lineage>
</organism>
<keyword evidence="3" id="KW-1185">Reference proteome</keyword>
<dbReference type="AlphaFoldDB" id="A0A834IHM8"/>
<dbReference type="Proteomes" id="UP000625711">
    <property type="component" value="Unassembled WGS sequence"/>
</dbReference>
<protein>
    <submittedName>
        <fullName evidence="2">Uncharacterized protein</fullName>
    </submittedName>
</protein>
<gene>
    <name evidence="2" type="ORF">GWI33_006437</name>
</gene>
<evidence type="ECO:0000313" key="2">
    <source>
        <dbReference type="EMBL" id="KAF7280054.1"/>
    </source>
</evidence>
<proteinExistence type="predicted"/>
<name>A0A834IHM8_RHYFE</name>
<evidence type="ECO:0000256" key="1">
    <source>
        <dbReference type="SAM" id="MobiDB-lite"/>
    </source>
</evidence>
<reference evidence="2" key="1">
    <citation type="submission" date="2020-08" db="EMBL/GenBank/DDBJ databases">
        <title>Genome sequencing and assembly of the red palm weevil Rhynchophorus ferrugineus.</title>
        <authorList>
            <person name="Dias G.B."/>
            <person name="Bergman C.M."/>
            <person name="Manee M."/>
        </authorList>
    </citation>
    <scope>NUCLEOTIDE SEQUENCE</scope>
    <source>
        <strain evidence="2">AA-2017</strain>
        <tissue evidence="2">Whole larva</tissue>
    </source>
</reference>
<dbReference type="EMBL" id="JAACXV010000324">
    <property type="protein sequence ID" value="KAF7280054.1"/>
    <property type="molecule type" value="Genomic_DNA"/>
</dbReference>
<comment type="caution">
    <text evidence="2">The sequence shown here is derived from an EMBL/GenBank/DDBJ whole genome shotgun (WGS) entry which is preliminary data.</text>
</comment>